<dbReference type="GO" id="GO:0140359">
    <property type="term" value="F:ABC-type transporter activity"/>
    <property type="evidence" value="ECO:0007669"/>
    <property type="project" value="InterPro"/>
</dbReference>
<dbReference type="GO" id="GO:0005886">
    <property type="term" value="C:plasma membrane"/>
    <property type="evidence" value="ECO:0007669"/>
    <property type="project" value="UniProtKB-SubCell"/>
</dbReference>
<dbReference type="Proteomes" id="UP000253426">
    <property type="component" value="Unassembled WGS sequence"/>
</dbReference>
<evidence type="ECO:0000313" key="8">
    <source>
        <dbReference type="Proteomes" id="UP000253426"/>
    </source>
</evidence>
<dbReference type="PANTHER" id="PTHR30294">
    <property type="entry name" value="MEMBRANE COMPONENT OF ABC TRANSPORTER YHHJ-RELATED"/>
    <property type="match status" value="1"/>
</dbReference>
<accession>A0A366H433</accession>
<feature type="transmembrane region" description="Helical" evidence="6">
    <location>
        <begin position="167"/>
        <end position="189"/>
    </location>
</feature>
<proteinExistence type="predicted"/>
<evidence type="ECO:0000256" key="5">
    <source>
        <dbReference type="ARBA" id="ARBA00023136"/>
    </source>
</evidence>
<comment type="caution">
    <text evidence="7">The sequence shown here is derived from an EMBL/GenBank/DDBJ whole genome shotgun (WGS) entry which is preliminary data.</text>
</comment>
<keyword evidence="2" id="KW-1003">Cell membrane</keyword>
<dbReference type="RefSeq" id="WP_113962110.1">
    <property type="nucleotide sequence ID" value="NZ_QNRR01000019.1"/>
</dbReference>
<evidence type="ECO:0000256" key="3">
    <source>
        <dbReference type="ARBA" id="ARBA00022692"/>
    </source>
</evidence>
<keyword evidence="3 6" id="KW-0812">Transmembrane</keyword>
<feature type="transmembrane region" description="Helical" evidence="6">
    <location>
        <begin position="101"/>
        <end position="130"/>
    </location>
</feature>
<name>A0A366H433_9BACT</name>
<keyword evidence="5 6" id="KW-0472">Membrane</keyword>
<evidence type="ECO:0000313" key="7">
    <source>
        <dbReference type="EMBL" id="RBP35853.1"/>
    </source>
</evidence>
<evidence type="ECO:0000256" key="4">
    <source>
        <dbReference type="ARBA" id="ARBA00022989"/>
    </source>
</evidence>
<evidence type="ECO:0000256" key="2">
    <source>
        <dbReference type="ARBA" id="ARBA00022475"/>
    </source>
</evidence>
<keyword evidence="4 6" id="KW-1133">Transmembrane helix</keyword>
<organism evidence="7 8">
    <name type="scientific">Roseimicrobium gellanilyticum</name>
    <dbReference type="NCBI Taxonomy" id="748857"/>
    <lineage>
        <taxon>Bacteria</taxon>
        <taxon>Pseudomonadati</taxon>
        <taxon>Verrucomicrobiota</taxon>
        <taxon>Verrucomicrobiia</taxon>
        <taxon>Verrucomicrobiales</taxon>
        <taxon>Verrucomicrobiaceae</taxon>
        <taxon>Roseimicrobium</taxon>
    </lineage>
</organism>
<dbReference type="Pfam" id="PF12679">
    <property type="entry name" value="ABC2_membrane_2"/>
    <property type="match status" value="1"/>
</dbReference>
<dbReference type="EMBL" id="QNRR01000019">
    <property type="protein sequence ID" value="RBP35853.1"/>
    <property type="molecule type" value="Genomic_DNA"/>
</dbReference>
<sequence>MSSWKNTFAVYKRELLGYFNSPLAYIILVIFLLAVQGFTFIVGGFLNRDSASLSYQMGFFSWHPWIYLMLVPAVGMRLWSEEHRLGTMELLMTMPISPWHAILGKYFAAATVWALALALTFPIVWTVFYLGEPDPGPIVSGYIASYLYALACLAITSAVSAFTRSQVICFIISVTICLVLFLMGLQQVVDSVLKVTPDSLTGVVKIIAQLCFMTHYEYMTKGLLVFRDVLYFVSVIAVCLMITHHALQSKRA</sequence>
<feature type="transmembrane region" description="Helical" evidence="6">
    <location>
        <begin position="62"/>
        <end position="80"/>
    </location>
</feature>
<evidence type="ECO:0000256" key="1">
    <source>
        <dbReference type="ARBA" id="ARBA00004651"/>
    </source>
</evidence>
<dbReference type="PANTHER" id="PTHR30294:SF29">
    <property type="entry name" value="MULTIDRUG ABC TRANSPORTER PERMEASE YBHS-RELATED"/>
    <property type="match status" value="1"/>
</dbReference>
<feature type="transmembrane region" description="Helical" evidence="6">
    <location>
        <begin position="142"/>
        <end position="162"/>
    </location>
</feature>
<protein>
    <submittedName>
        <fullName evidence="7">ABC-2 type transport system permease protein</fullName>
    </submittedName>
</protein>
<reference evidence="7 8" key="1">
    <citation type="submission" date="2018-06" db="EMBL/GenBank/DDBJ databases">
        <title>Genomic Encyclopedia of Type Strains, Phase IV (KMG-IV): sequencing the most valuable type-strain genomes for metagenomic binning, comparative biology and taxonomic classification.</title>
        <authorList>
            <person name="Goeker M."/>
        </authorList>
    </citation>
    <scope>NUCLEOTIDE SEQUENCE [LARGE SCALE GENOMIC DNA]</scope>
    <source>
        <strain evidence="7 8">DSM 25532</strain>
    </source>
</reference>
<feature type="transmembrane region" description="Helical" evidence="6">
    <location>
        <begin position="21"/>
        <end position="42"/>
    </location>
</feature>
<feature type="transmembrane region" description="Helical" evidence="6">
    <location>
        <begin position="229"/>
        <end position="247"/>
    </location>
</feature>
<dbReference type="OrthoDB" id="9794512at2"/>
<gene>
    <name evidence="7" type="ORF">DES53_11919</name>
</gene>
<dbReference type="AlphaFoldDB" id="A0A366H433"/>
<keyword evidence="8" id="KW-1185">Reference proteome</keyword>
<dbReference type="InterPro" id="IPR051449">
    <property type="entry name" value="ABC-2_transporter_component"/>
</dbReference>
<comment type="subcellular location">
    <subcellularLocation>
        <location evidence="1">Cell membrane</location>
        <topology evidence="1">Multi-pass membrane protein</topology>
    </subcellularLocation>
</comment>
<evidence type="ECO:0000256" key="6">
    <source>
        <dbReference type="SAM" id="Phobius"/>
    </source>
</evidence>